<reference evidence="6" key="1">
    <citation type="submission" date="2021-02" db="EMBL/GenBank/DDBJ databases">
        <authorList>
            <person name="Nowell W R."/>
        </authorList>
    </citation>
    <scope>NUCLEOTIDE SEQUENCE</scope>
</reference>
<dbReference type="EMBL" id="CAJNRG010010185">
    <property type="protein sequence ID" value="CAF2120089.1"/>
    <property type="molecule type" value="Genomic_DNA"/>
</dbReference>
<evidence type="ECO:0000313" key="6">
    <source>
        <dbReference type="EMBL" id="CAF4233819.1"/>
    </source>
</evidence>
<evidence type="ECO:0000313" key="4">
    <source>
        <dbReference type="EMBL" id="CAF2235136.1"/>
    </source>
</evidence>
<dbReference type="Gene3D" id="2.20.25.240">
    <property type="match status" value="1"/>
</dbReference>
<dbReference type="Proteomes" id="UP000663866">
    <property type="component" value="Unassembled WGS sequence"/>
</dbReference>
<dbReference type="AlphaFoldDB" id="A0A820DLZ9"/>
<dbReference type="Proteomes" id="UP000663824">
    <property type="component" value="Unassembled WGS sequence"/>
</dbReference>
<organism evidence="6 7">
    <name type="scientific">Rotaria magnacalcarata</name>
    <dbReference type="NCBI Taxonomy" id="392030"/>
    <lineage>
        <taxon>Eukaryota</taxon>
        <taxon>Metazoa</taxon>
        <taxon>Spiralia</taxon>
        <taxon>Gnathifera</taxon>
        <taxon>Rotifera</taxon>
        <taxon>Eurotatoria</taxon>
        <taxon>Bdelloidea</taxon>
        <taxon>Philodinida</taxon>
        <taxon>Philodinidae</taxon>
        <taxon>Rotaria</taxon>
    </lineage>
</organism>
<dbReference type="Proteomes" id="UP000663842">
    <property type="component" value="Unassembled WGS sequence"/>
</dbReference>
<name>A0A820DLZ9_9BILA</name>
<dbReference type="InterPro" id="IPR018289">
    <property type="entry name" value="MULE_transposase_dom"/>
</dbReference>
<evidence type="ECO:0000259" key="1">
    <source>
        <dbReference type="Pfam" id="PF10551"/>
    </source>
</evidence>
<dbReference type="Proteomes" id="UP000663887">
    <property type="component" value="Unassembled WGS sequence"/>
</dbReference>
<feature type="domain" description="MULE transposase" evidence="1">
    <location>
        <begin position="207"/>
        <end position="298"/>
    </location>
</feature>
<dbReference type="EMBL" id="CAJOBG010008059">
    <property type="protein sequence ID" value="CAF4233819.1"/>
    <property type="molecule type" value="Genomic_DNA"/>
</dbReference>
<comment type="caution">
    <text evidence="6">The sequence shown here is derived from an EMBL/GenBank/DDBJ whole genome shotgun (WGS) entry which is preliminary data.</text>
</comment>
<dbReference type="Pfam" id="PF10551">
    <property type="entry name" value="MULE"/>
    <property type="match status" value="1"/>
</dbReference>
<keyword evidence="7" id="KW-1185">Reference proteome</keyword>
<dbReference type="EMBL" id="CAJNRF010003179">
    <property type="protein sequence ID" value="CAF2047999.1"/>
    <property type="molecule type" value="Genomic_DNA"/>
</dbReference>
<evidence type="ECO:0000313" key="7">
    <source>
        <dbReference type="Proteomes" id="UP000663866"/>
    </source>
</evidence>
<dbReference type="EMBL" id="CAJNRE010020537">
    <property type="protein sequence ID" value="CAF2235136.1"/>
    <property type="molecule type" value="Genomic_DNA"/>
</dbReference>
<protein>
    <recommendedName>
        <fullName evidence="1">MULE transposase domain-containing protein</fullName>
    </recommendedName>
</protein>
<gene>
    <name evidence="4" type="ORF">MBJ925_LOCUS37089</name>
    <name evidence="6" type="ORF">OVN521_LOCUS28125</name>
    <name evidence="5" type="ORF">UXM345_LOCUS27160</name>
    <name evidence="2" type="ORF">WKI299_LOCUS9626</name>
    <name evidence="3" type="ORF">XDN619_LOCUS22526</name>
</gene>
<accession>A0A820DLZ9</accession>
<dbReference type="Proteomes" id="UP000663856">
    <property type="component" value="Unassembled WGS sequence"/>
</dbReference>
<sequence>MNKSLEFTTTNRNALVLNYKGYQYTIKREYKIMNEWRCRRRPCTTSLSLCRNNISVIREPGHHTCIPPSPEKLVLDGALSRMKKRANEETLPIPQIYSQEIIKLRVNNPDMATGILFPLLDSIDASLYRKRAQNYPKIPKSIKELIIPDAWKLGTRGEPFLLVDEICMNIVFFFIKIFYYCSINGDDRLLMFASDWSIQYLSSCSQWHSDGTYKCRPLLFSQVYIIFGFNNMIIPCVYCLTTKQDEHVYSKILRNLLRIAQQKGIYFNPKRVTCDYELAAINAFQSVFPSVHVSGCFF</sequence>
<evidence type="ECO:0000313" key="5">
    <source>
        <dbReference type="EMBL" id="CAF4186265.1"/>
    </source>
</evidence>
<evidence type="ECO:0000313" key="3">
    <source>
        <dbReference type="EMBL" id="CAF2120089.1"/>
    </source>
</evidence>
<proteinExistence type="predicted"/>
<evidence type="ECO:0000313" key="2">
    <source>
        <dbReference type="EMBL" id="CAF2047999.1"/>
    </source>
</evidence>
<dbReference type="EMBL" id="CAJOBF010005771">
    <property type="protein sequence ID" value="CAF4186265.1"/>
    <property type="molecule type" value="Genomic_DNA"/>
</dbReference>